<dbReference type="RefSeq" id="WP_254092867.1">
    <property type="nucleotide sequence ID" value="NZ_JAHESC010000045.1"/>
</dbReference>
<dbReference type="Gene3D" id="2.160.20.10">
    <property type="entry name" value="Single-stranded right-handed beta-helix, Pectin lyase-like"/>
    <property type="match status" value="1"/>
</dbReference>
<evidence type="ECO:0000313" key="2">
    <source>
        <dbReference type="Proteomes" id="UP001319180"/>
    </source>
</evidence>
<protein>
    <submittedName>
        <fullName evidence="1">Uncharacterized protein</fullName>
    </submittedName>
</protein>
<dbReference type="InterPro" id="IPR011050">
    <property type="entry name" value="Pectin_lyase_fold/virulence"/>
</dbReference>
<gene>
    <name evidence="1" type="ORF">KK078_23995</name>
</gene>
<keyword evidence="2" id="KW-1185">Reference proteome</keyword>
<sequence>MNKPAASRDFIVDCTLDDIVNYIIKQVTISVMKRKEFLKRGMTGVIGLSGMTTMLQACTDEVNKPEEDDKGNEPGGNASAAPLVATHWVSVSATGSGDGTQQNPYTLAQALQLAQPGWSVSCGPGEYMGVNTHSNDPCMRISTDGTESNPIIFFAQNYAALNTTGRSTLRHDGTQQAQGCPVLGLGTGHHWYGFYITESLAPTHPDTGPVVCGGKYNRISYFRIDRGPTTWPLFGEGENTYGENNHAAIRFEGEGCQNNLVSDCWIENYSRENAFGSEQGIQLFSPNGSSITTSTGHITIENCYFDNVETALTSKGAGEDRWILGGIIFRRNLIRASVFAPVSGAVNFMDTSGELGRNQVYQNIQVGGNYHVICMQQAGYPIRDIDVINNTLINSVKIGEMEGIHSATHQAGAVGSGWRIHNNVKTGTTPLFNFSDDLGDDAAVQSRSHNLSFGHSRWGYVTSRGTGTHTLAEWQAATAFDDFSLESDPLLTSSAWGNSDLGKLQPTSPARNAAVDLLDLNGGGTGATCHMGAYSNDTVVIGIRPLV</sequence>
<dbReference type="AlphaFoldDB" id="A0AAP2GFL7"/>
<evidence type="ECO:0000313" key="1">
    <source>
        <dbReference type="EMBL" id="MBT1689647.1"/>
    </source>
</evidence>
<proteinExistence type="predicted"/>
<dbReference type="Proteomes" id="UP001319180">
    <property type="component" value="Unassembled WGS sequence"/>
</dbReference>
<accession>A0AAP2GFL7</accession>
<reference evidence="1 2" key="1">
    <citation type="submission" date="2021-05" db="EMBL/GenBank/DDBJ databases">
        <title>A Polyphasic approach of four new species of the genus Ohtaekwangia: Ohtaekwangia histidinii sp. nov., Ohtaekwangia cretensis sp. nov., Ohtaekwangia indiensis sp. nov., Ohtaekwangia reichenbachii sp. nov. from diverse environment.</title>
        <authorList>
            <person name="Octaviana S."/>
        </authorList>
    </citation>
    <scope>NUCLEOTIDE SEQUENCE [LARGE SCALE GENOMIC DNA]</scope>
    <source>
        <strain evidence="1 2">PWU37</strain>
    </source>
</reference>
<dbReference type="InterPro" id="IPR012334">
    <property type="entry name" value="Pectin_lyas_fold"/>
</dbReference>
<dbReference type="EMBL" id="JAHESC010000045">
    <property type="protein sequence ID" value="MBT1689647.1"/>
    <property type="molecule type" value="Genomic_DNA"/>
</dbReference>
<dbReference type="SUPFAM" id="SSF51126">
    <property type="entry name" value="Pectin lyase-like"/>
    <property type="match status" value="1"/>
</dbReference>
<name>A0AAP2GFL7_9BACT</name>
<organism evidence="1 2">
    <name type="scientific">Dawidia soli</name>
    <dbReference type="NCBI Taxonomy" id="2782352"/>
    <lineage>
        <taxon>Bacteria</taxon>
        <taxon>Pseudomonadati</taxon>
        <taxon>Bacteroidota</taxon>
        <taxon>Cytophagia</taxon>
        <taxon>Cytophagales</taxon>
        <taxon>Chryseotaleaceae</taxon>
        <taxon>Dawidia</taxon>
    </lineage>
</organism>
<comment type="caution">
    <text evidence="1">The sequence shown here is derived from an EMBL/GenBank/DDBJ whole genome shotgun (WGS) entry which is preliminary data.</text>
</comment>